<reference evidence="1" key="1">
    <citation type="submission" date="2020-08" db="EMBL/GenBank/DDBJ databases">
        <title>Multicomponent nature underlies the extraordinary mechanical properties of spider dragline silk.</title>
        <authorList>
            <person name="Kono N."/>
            <person name="Nakamura H."/>
            <person name="Mori M."/>
            <person name="Yoshida Y."/>
            <person name="Ohtoshi R."/>
            <person name="Malay A.D."/>
            <person name="Moran D.A.P."/>
            <person name="Tomita M."/>
            <person name="Numata K."/>
            <person name="Arakawa K."/>
        </authorList>
    </citation>
    <scope>NUCLEOTIDE SEQUENCE</scope>
</reference>
<comment type="caution">
    <text evidence="1">The sequence shown here is derived from an EMBL/GenBank/DDBJ whole genome shotgun (WGS) entry which is preliminary data.</text>
</comment>
<name>A0A8X6QV61_NEPPI</name>
<organism evidence="1 2">
    <name type="scientific">Nephila pilipes</name>
    <name type="common">Giant wood spider</name>
    <name type="synonym">Nephila maculata</name>
    <dbReference type="NCBI Taxonomy" id="299642"/>
    <lineage>
        <taxon>Eukaryota</taxon>
        <taxon>Metazoa</taxon>
        <taxon>Ecdysozoa</taxon>
        <taxon>Arthropoda</taxon>
        <taxon>Chelicerata</taxon>
        <taxon>Arachnida</taxon>
        <taxon>Araneae</taxon>
        <taxon>Araneomorphae</taxon>
        <taxon>Entelegynae</taxon>
        <taxon>Araneoidea</taxon>
        <taxon>Nephilidae</taxon>
        <taxon>Nephila</taxon>
    </lineage>
</organism>
<protein>
    <submittedName>
        <fullName evidence="1">Uncharacterized protein</fullName>
    </submittedName>
</protein>
<gene>
    <name evidence="1" type="ORF">NPIL_225531</name>
</gene>
<dbReference type="AlphaFoldDB" id="A0A8X6QV61"/>
<keyword evidence="2" id="KW-1185">Reference proteome</keyword>
<dbReference type="EMBL" id="BMAW01083363">
    <property type="protein sequence ID" value="GFU33463.1"/>
    <property type="molecule type" value="Genomic_DNA"/>
</dbReference>
<accession>A0A8X6QV61</accession>
<evidence type="ECO:0000313" key="2">
    <source>
        <dbReference type="Proteomes" id="UP000887013"/>
    </source>
</evidence>
<proteinExistence type="predicted"/>
<evidence type="ECO:0000313" key="1">
    <source>
        <dbReference type="EMBL" id="GFU33463.1"/>
    </source>
</evidence>
<dbReference type="Proteomes" id="UP000887013">
    <property type="component" value="Unassembled WGS sequence"/>
</dbReference>
<sequence length="75" mass="8656">MGALCRDGDVFHYIWNVMKLPRVSALQRGMTTYKHTSTVSVWLEMRSARSVDGAPEWTETSYRTARTLLYENGKK</sequence>